<keyword evidence="8" id="KW-1185">Reference proteome</keyword>
<accession>S7ZYP6</accession>
<reference evidence="8" key="2">
    <citation type="submission" date="2013-04" db="EMBL/GenBank/DDBJ databases">
        <title>Genomic mechanisms accounting for the adaptation to parasitism in nematode-trapping fungi.</title>
        <authorList>
            <person name="Ahren D.G."/>
        </authorList>
    </citation>
    <scope>NUCLEOTIDE SEQUENCE [LARGE SCALE GENOMIC DNA]</scope>
    <source>
        <strain evidence="8">CBS 200.50</strain>
    </source>
</reference>
<dbReference type="OrthoDB" id="2365600at2759"/>
<dbReference type="AlphaFoldDB" id="S7ZYP6"/>
<keyword evidence="6" id="KW-0482">Metalloprotease</keyword>
<dbReference type="HOGENOM" id="CLU_035433_2_1_1"/>
<dbReference type="Proteomes" id="UP000015100">
    <property type="component" value="Unassembled WGS sequence"/>
</dbReference>
<reference evidence="7 8" key="1">
    <citation type="journal article" date="2013" name="PLoS Genet.">
        <title>Genomic mechanisms accounting for the adaptation to parasitism in nematode-trapping fungi.</title>
        <authorList>
            <person name="Meerupati T."/>
            <person name="Andersson K.M."/>
            <person name="Friman E."/>
            <person name="Kumar D."/>
            <person name="Tunlid A."/>
            <person name="Ahren D."/>
        </authorList>
    </citation>
    <scope>NUCLEOTIDE SEQUENCE [LARGE SCALE GENOMIC DNA]</scope>
    <source>
        <strain evidence="7 8">CBS 200.50</strain>
    </source>
</reference>
<protein>
    <submittedName>
        <fullName evidence="7">Uncharacterized protein</fullName>
    </submittedName>
</protein>
<comment type="cofactor">
    <cofactor evidence="1">
        <name>Zn(2+)</name>
        <dbReference type="ChEBI" id="CHEBI:29105"/>
    </cofactor>
</comment>
<dbReference type="Pfam" id="PF07998">
    <property type="entry name" value="Peptidase_M54"/>
    <property type="match status" value="1"/>
</dbReference>
<dbReference type="OMA" id="CFGIDHC"/>
<organism evidence="7 8">
    <name type="scientific">Dactylellina haptotyla (strain CBS 200.50)</name>
    <name type="common">Nematode-trapping fungus</name>
    <name type="synonym">Monacrosporium haptotylum</name>
    <dbReference type="NCBI Taxonomy" id="1284197"/>
    <lineage>
        <taxon>Eukaryota</taxon>
        <taxon>Fungi</taxon>
        <taxon>Dikarya</taxon>
        <taxon>Ascomycota</taxon>
        <taxon>Pezizomycotina</taxon>
        <taxon>Orbiliomycetes</taxon>
        <taxon>Orbiliales</taxon>
        <taxon>Orbiliaceae</taxon>
        <taxon>Dactylellina</taxon>
    </lineage>
</organism>
<evidence type="ECO:0000256" key="6">
    <source>
        <dbReference type="ARBA" id="ARBA00023049"/>
    </source>
</evidence>
<dbReference type="GO" id="GO:0046872">
    <property type="term" value="F:metal ion binding"/>
    <property type="evidence" value="ECO:0007669"/>
    <property type="project" value="UniProtKB-KW"/>
</dbReference>
<dbReference type="PANTHER" id="PTHR15910:SF1">
    <property type="entry name" value="ARCHAEMETZINCIN-2"/>
    <property type="match status" value="1"/>
</dbReference>
<evidence type="ECO:0000313" key="8">
    <source>
        <dbReference type="Proteomes" id="UP000015100"/>
    </source>
</evidence>
<dbReference type="EMBL" id="AQGS01001127">
    <property type="protein sequence ID" value="EPS35579.1"/>
    <property type="molecule type" value="Genomic_DNA"/>
</dbReference>
<sequence length="475" mass="53152">MPPKKKLCTHPQLVLTPSPNAALKGYNQPAPATAQKAATFRTPINGTPPSITTFPGPLVLPYDDLSHDPKYPPQSLTAFKRGIHRNQVTGRRNKLYYLTLPVRSAEVEDYQSWITPVDITTKALNQTASPDWDDVVSYLSAFFHPLQVLPYPSVTTISKWSASGKTPHLAISSSSSNLATRLRYRKAPEGDEACYTHQLNLCDLLDFAIDILPEDAYSLIILTGHDLFEDADDDFCIGRAFGGSRVCVVSSARYHPYSEQLAGVGAEWTGGKGHDWPGSHCATFVETLCDDELDDAEIEKRNKTKKAKANNNAHGMENTPMYRAMIAHRDENKSAQVRHREHNRSIWVSRVCKTAAHELLHCFGLDHCVYYACSMQGTASTREDTRQPFYLCPVDQAKLKDALSGYDKAIGEMGASQWEVEWCRRMKRCCEEIAGKPFAMGWRPFIAWLEARIDEVQLEMQEGQVGSVENPIELD</sequence>
<evidence type="ECO:0000256" key="5">
    <source>
        <dbReference type="ARBA" id="ARBA00022833"/>
    </source>
</evidence>
<dbReference type="GO" id="GO:0006508">
    <property type="term" value="P:proteolysis"/>
    <property type="evidence" value="ECO:0007669"/>
    <property type="project" value="UniProtKB-KW"/>
</dbReference>
<keyword evidence="2" id="KW-0645">Protease</keyword>
<dbReference type="GO" id="GO:0008237">
    <property type="term" value="F:metallopeptidase activity"/>
    <property type="evidence" value="ECO:0007669"/>
    <property type="project" value="UniProtKB-KW"/>
</dbReference>
<evidence type="ECO:0000256" key="3">
    <source>
        <dbReference type="ARBA" id="ARBA00022723"/>
    </source>
</evidence>
<evidence type="ECO:0000313" key="7">
    <source>
        <dbReference type="EMBL" id="EPS35579.1"/>
    </source>
</evidence>
<dbReference type="Gene3D" id="3.40.390.10">
    <property type="entry name" value="Collagenase (Catalytic Domain)"/>
    <property type="match status" value="1"/>
</dbReference>
<dbReference type="PANTHER" id="PTHR15910">
    <property type="entry name" value="ARCHAEMETZINCIN"/>
    <property type="match status" value="1"/>
</dbReference>
<dbReference type="eggNOG" id="ENOG502QVTZ">
    <property type="taxonomic scope" value="Eukaryota"/>
</dbReference>
<dbReference type="InterPro" id="IPR024079">
    <property type="entry name" value="MetalloPept_cat_dom_sf"/>
</dbReference>
<keyword evidence="3" id="KW-0479">Metal-binding</keyword>
<comment type="caution">
    <text evidence="7">The sequence shown here is derived from an EMBL/GenBank/DDBJ whole genome shotgun (WGS) entry which is preliminary data.</text>
</comment>
<gene>
    <name evidence="7" type="ORF">H072_11103</name>
</gene>
<proteinExistence type="predicted"/>
<dbReference type="CDD" id="cd11375">
    <property type="entry name" value="Peptidase_M54"/>
    <property type="match status" value="1"/>
</dbReference>
<keyword evidence="4" id="KW-0378">Hydrolase</keyword>
<dbReference type="SUPFAM" id="SSF55486">
    <property type="entry name" value="Metalloproteases ('zincins'), catalytic domain"/>
    <property type="match status" value="1"/>
</dbReference>
<evidence type="ECO:0000256" key="2">
    <source>
        <dbReference type="ARBA" id="ARBA00022670"/>
    </source>
</evidence>
<keyword evidence="5" id="KW-0862">Zinc</keyword>
<evidence type="ECO:0000256" key="1">
    <source>
        <dbReference type="ARBA" id="ARBA00001947"/>
    </source>
</evidence>
<dbReference type="InterPro" id="IPR012962">
    <property type="entry name" value="Pept_M54_archaemetzincn"/>
</dbReference>
<evidence type="ECO:0000256" key="4">
    <source>
        <dbReference type="ARBA" id="ARBA00022801"/>
    </source>
</evidence>
<name>S7ZYP6_DACHA</name>